<dbReference type="EMBL" id="JDRY01000033">
    <property type="protein sequence ID" value="KGM99567.1"/>
    <property type="molecule type" value="Genomic_DNA"/>
</dbReference>
<organism evidence="1 2">
    <name type="scientific">Clostridium botulinum C/D str. DC5</name>
    <dbReference type="NCBI Taxonomy" id="1443128"/>
    <lineage>
        <taxon>Bacteria</taxon>
        <taxon>Bacillati</taxon>
        <taxon>Bacillota</taxon>
        <taxon>Clostridia</taxon>
        <taxon>Eubacteriales</taxon>
        <taxon>Clostridiaceae</taxon>
        <taxon>Clostridium</taxon>
    </lineage>
</organism>
<reference evidence="1 2" key="1">
    <citation type="submission" date="2014-01" db="EMBL/GenBank/DDBJ databases">
        <title>Plasmidome dynamics in the species complex Clostridium novyi sensu lato converts strains of independent lineages into distinctly different pathogens.</title>
        <authorList>
            <person name="Skarin H."/>
            <person name="Segerman B."/>
        </authorList>
    </citation>
    <scope>NUCLEOTIDE SEQUENCE [LARGE SCALE GENOMIC DNA]</scope>
    <source>
        <strain evidence="1 2">DC5</strain>
    </source>
</reference>
<evidence type="ECO:0000313" key="1">
    <source>
        <dbReference type="EMBL" id="KGM99567.1"/>
    </source>
</evidence>
<dbReference type="AlphaFoldDB" id="A0A0A0IF03"/>
<protein>
    <submittedName>
        <fullName evidence="1">Uncharacterized protein</fullName>
    </submittedName>
</protein>
<gene>
    <name evidence="1" type="ORF">Z955_07010</name>
</gene>
<name>A0A0A0IF03_CLOBO</name>
<proteinExistence type="predicted"/>
<dbReference type="Proteomes" id="UP000030014">
    <property type="component" value="Unassembled WGS sequence"/>
</dbReference>
<accession>A0A0A0IF03</accession>
<comment type="caution">
    <text evidence="1">The sequence shown here is derived from an EMBL/GenBank/DDBJ whole genome shotgun (WGS) entry which is preliminary data.</text>
</comment>
<sequence length="100" mass="11981">MIKLEKIYKLCDGFEMCDRATAVKKLMTKGIEKSNAINYYNIWRRHYLESREDNLKLTGVFIMQGKNRKLLEECSYKERQKYLEALDKEQLIKITQAVLR</sequence>
<dbReference type="RefSeq" id="WP_039259450.1">
    <property type="nucleotide sequence ID" value="NZ_JDRY01000033.1"/>
</dbReference>
<evidence type="ECO:0000313" key="2">
    <source>
        <dbReference type="Proteomes" id="UP000030014"/>
    </source>
</evidence>